<comment type="similarity">
    <text evidence="4">Belongs to the FAH family.</text>
</comment>
<comment type="pathway">
    <text evidence="3">Amino-acid degradation; L-phenylalanine degradation; acetoacetate and fumarate from L-phenylalanine: step 6/6.</text>
</comment>
<dbReference type="HOGENOM" id="CLU_434896_0_0_1"/>
<evidence type="ECO:0000256" key="12">
    <source>
        <dbReference type="PIRSR" id="PIRSR605959-1"/>
    </source>
</evidence>
<dbReference type="Pfam" id="PF13508">
    <property type="entry name" value="Acetyltransf_7"/>
    <property type="match status" value="1"/>
</dbReference>
<comment type="cofactor">
    <cofactor evidence="1 14">
        <name>Ca(2+)</name>
        <dbReference type="ChEBI" id="CHEBI:29108"/>
    </cofactor>
</comment>
<dbReference type="Pfam" id="PF01557">
    <property type="entry name" value="FAA_hydrolase"/>
    <property type="match status" value="1"/>
</dbReference>
<evidence type="ECO:0000256" key="2">
    <source>
        <dbReference type="ARBA" id="ARBA00001946"/>
    </source>
</evidence>
<dbReference type="PANTHER" id="PTHR43069:SF2">
    <property type="entry name" value="FUMARYLACETOACETASE"/>
    <property type="match status" value="1"/>
</dbReference>
<evidence type="ECO:0000256" key="3">
    <source>
        <dbReference type="ARBA" id="ARBA00004782"/>
    </source>
</evidence>
<gene>
    <name evidence="16" type="ORF">UCRPA7_7126</name>
</gene>
<dbReference type="SUPFAM" id="SSF56529">
    <property type="entry name" value="FAH"/>
    <property type="match status" value="1"/>
</dbReference>
<feature type="binding site" evidence="14">
    <location>
        <position position="489"/>
    </location>
    <ligand>
        <name>Mg(2+)</name>
        <dbReference type="ChEBI" id="CHEBI:18420"/>
    </ligand>
</feature>
<evidence type="ECO:0000256" key="14">
    <source>
        <dbReference type="PIRSR" id="PIRSR605959-3"/>
    </source>
</evidence>
<dbReference type="GO" id="GO:0046872">
    <property type="term" value="F:metal ion binding"/>
    <property type="evidence" value="ECO:0007669"/>
    <property type="project" value="UniProtKB-KW"/>
</dbReference>
<evidence type="ECO:0000256" key="5">
    <source>
        <dbReference type="ARBA" id="ARBA00012094"/>
    </source>
</evidence>
<feature type="binding site" evidence="14">
    <location>
        <position position="433"/>
    </location>
    <ligand>
        <name>Ca(2+)</name>
        <dbReference type="ChEBI" id="CHEBI:29108"/>
    </ligand>
</feature>
<dbReference type="InterPro" id="IPR015377">
    <property type="entry name" value="Fumarylacetoacetase_N"/>
</dbReference>
<evidence type="ECO:0000313" key="17">
    <source>
        <dbReference type="Proteomes" id="UP000014074"/>
    </source>
</evidence>
<evidence type="ECO:0000256" key="6">
    <source>
        <dbReference type="ARBA" id="ARBA00022723"/>
    </source>
</evidence>
<feature type="binding site" evidence="14">
    <location>
        <position position="465"/>
    </location>
    <ligand>
        <name>Mg(2+)</name>
        <dbReference type="ChEBI" id="CHEBI:18420"/>
    </ligand>
</feature>
<dbReference type="PANTHER" id="PTHR43069">
    <property type="entry name" value="FUMARYLACETOACETASE"/>
    <property type="match status" value="1"/>
</dbReference>
<organism evidence="16 17">
    <name type="scientific">Phaeoacremonium minimum (strain UCR-PA7)</name>
    <name type="common">Esca disease fungus</name>
    <name type="synonym">Togninia minima</name>
    <dbReference type="NCBI Taxonomy" id="1286976"/>
    <lineage>
        <taxon>Eukaryota</taxon>
        <taxon>Fungi</taxon>
        <taxon>Dikarya</taxon>
        <taxon>Ascomycota</taxon>
        <taxon>Pezizomycotina</taxon>
        <taxon>Sordariomycetes</taxon>
        <taxon>Sordariomycetidae</taxon>
        <taxon>Togniniales</taxon>
        <taxon>Togniniaceae</taxon>
        <taxon>Phaeoacremonium</taxon>
    </lineage>
</organism>
<feature type="binding site" evidence="13">
    <location>
        <position position="476"/>
    </location>
    <ligand>
        <name>substrate</name>
    </ligand>
</feature>
<dbReference type="Gene3D" id="3.40.630.30">
    <property type="match status" value="1"/>
</dbReference>
<evidence type="ECO:0000256" key="13">
    <source>
        <dbReference type="PIRSR" id="PIRSR605959-2"/>
    </source>
</evidence>
<feature type="binding site" evidence="13">
    <location>
        <position position="357"/>
    </location>
    <ligand>
        <name>substrate</name>
    </ligand>
</feature>
<dbReference type="KEGG" id="tmn:UCRPA7_7126"/>
<keyword evidence="10" id="KW-0828">Tyrosine catabolism</keyword>
<feature type="binding site" evidence="13">
    <location>
        <position position="582"/>
    </location>
    <ligand>
        <name>substrate</name>
    </ligand>
</feature>
<evidence type="ECO:0000256" key="4">
    <source>
        <dbReference type="ARBA" id="ARBA00010211"/>
    </source>
</evidence>
<dbReference type="UniPathway" id="UPA00139">
    <property type="reaction ID" value="UER00341"/>
</dbReference>
<keyword evidence="11" id="KW-0585">Phenylalanine catabolism</keyword>
<dbReference type="GO" id="GO:0006559">
    <property type="term" value="P:L-phenylalanine catabolic process"/>
    <property type="evidence" value="ECO:0007669"/>
    <property type="project" value="UniProtKB-UniPathway"/>
</dbReference>
<sequence length="629" mass="70573">MSSRKIWKIEPVNLADAPAIARNNLSAFWEDKNWRLSWDDSITLDYLITQEADRVMNDLLHRRDILRHLKAVDPDTGTLVGYLRLALPVEHITAPDGKPVWPEIQTPGVTPDEKKRIQEISDKAWHQPKDNDSEDEAFEIQKRILSEGVYIRLRYLAVHPEYQKKGIGRALVTAVVGKADELGIDVYIMAYEAGRLLYEQLGFHTTLDSGKNRLESLFDMSSTWVPDVDPLSDFSLANIPFGIITTQSDSSRRVAVAIGSHVLDLKALSSHPDFTNVFPVLNGQEYVFAEPTLNHFASLGREVHREVRRTIQKLLATDAEYPEFLRDNAELREEALLPQRAVKLHLPMAIGDYTDFYAGYHHAYSVGVMFRGPENALQPNYTHLPVGYHGRASSIVVSRTPIYRPVGQILLDPKAEPKQPITAPSRRLDIELELGCLICTPNDLGQSIPVDEAEDHIFGYVLLNDWSARDIQMWEYVPLGPFNGKNFASTISPWVVLADALEPFRTAAIENKTPLQDYLKEQRADNVLDIKLAVDLTTPEGDTTTISQTSSKHLMWSFPQMIAHHSLGGCPLRTGDMLGSGTISGPGTNDKGSFLELSESGKKDIMLYGMDVVFIARHSHEKPIIVLDK</sequence>
<dbReference type="GO" id="GO:1902000">
    <property type="term" value="P:homogentisate catabolic process"/>
    <property type="evidence" value="ECO:0007669"/>
    <property type="project" value="TreeGrafter"/>
</dbReference>
<evidence type="ECO:0000256" key="9">
    <source>
        <dbReference type="ARBA" id="ARBA00022842"/>
    </source>
</evidence>
<keyword evidence="7" id="KW-0378">Hydrolase</keyword>
<dbReference type="InterPro" id="IPR036663">
    <property type="entry name" value="Fumarylacetoacetase_C_sf"/>
</dbReference>
<accession>R8BDK4</accession>
<dbReference type="Proteomes" id="UP000014074">
    <property type="component" value="Unassembled WGS sequence"/>
</dbReference>
<dbReference type="Gene3D" id="2.30.30.230">
    <property type="entry name" value="Fumarylacetoacetase, N-terminal domain"/>
    <property type="match status" value="1"/>
</dbReference>
<dbReference type="EC" id="3.7.1.2" evidence="5"/>
<dbReference type="GO" id="GO:0016747">
    <property type="term" value="F:acyltransferase activity, transferring groups other than amino-acyl groups"/>
    <property type="evidence" value="ECO:0007669"/>
    <property type="project" value="InterPro"/>
</dbReference>
<name>R8BDK4_PHAM7</name>
<dbReference type="PROSITE" id="PS51186">
    <property type="entry name" value="GNAT"/>
    <property type="match status" value="1"/>
</dbReference>
<dbReference type="SUPFAM" id="SSF63433">
    <property type="entry name" value="Fumarylacetoacetate hydrolase, FAH, N-terminal domain"/>
    <property type="match status" value="1"/>
</dbReference>
<keyword evidence="9 14" id="KW-0460">Magnesium</keyword>
<dbReference type="OrthoDB" id="9971669at2759"/>
<evidence type="ECO:0000256" key="1">
    <source>
        <dbReference type="ARBA" id="ARBA00001913"/>
    </source>
</evidence>
<evidence type="ECO:0000256" key="11">
    <source>
        <dbReference type="ARBA" id="ARBA00023232"/>
    </source>
</evidence>
<comment type="cofactor">
    <cofactor evidence="2 14">
        <name>Mg(2+)</name>
        <dbReference type="ChEBI" id="CHEBI:18420"/>
    </cofactor>
</comment>
<protein>
    <recommendedName>
        <fullName evidence="5">fumarylacetoacetase</fullName>
        <ecNumber evidence="5">3.7.1.2</ecNumber>
    </recommendedName>
</protein>
<evidence type="ECO:0000259" key="15">
    <source>
        <dbReference type="PROSITE" id="PS51186"/>
    </source>
</evidence>
<feature type="domain" description="N-acetyltransferase" evidence="15">
    <location>
        <begin position="7"/>
        <end position="225"/>
    </location>
</feature>
<evidence type="ECO:0000256" key="7">
    <source>
        <dbReference type="ARBA" id="ARBA00022801"/>
    </source>
</evidence>
<dbReference type="Gene3D" id="3.90.850.10">
    <property type="entry name" value="Fumarylacetoacetase-like, C-terminal domain"/>
    <property type="match status" value="1"/>
</dbReference>
<evidence type="ECO:0000313" key="16">
    <source>
        <dbReference type="EMBL" id="EON97372.1"/>
    </source>
</evidence>
<feature type="binding site" evidence="14">
    <location>
        <position position="485"/>
    </location>
    <ligand>
        <name>Mg(2+)</name>
        <dbReference type="ChEBI" id="CHEBI:18420"/>
    </ligand>
</feature>
<feature type="active site" description="Proton acceptor" evidence="12">
    <location>
        <position position="362"/>
    </location>
</feature>
<feature type="binding site" evidence="13">
    <location>
        <position position="472"/>
    </location>
    <ligand>
        <name>substrate</name>
    </ligand>
</feature>
<feature type="binding site" evidence="13">
    <location>
        <position position="371"/>
    </location>
    <ligand>
        <name>substrate</name>
    </ligand>
</feature>
<dbReference type="InterPro" id="IPR036462">
    <property type="entry name" value="Fumarylacetoacetase_N_sf"/>
</dbReference>
<dbReference type="InterPro" id="IPR011234">
    <property type="entry name" value="Fumarylacetoacetase-like_C"/>
</dbReference>
<dbReference type="NCBIfam" id="TIGR01266">
    <property type="entry name" value="fum_ac_acetase"/>
    <property type="match status" value="1"/>
</dbReference>
<dbReference type="InterPro" id="IPR016181">
    <property type="entry name" value="Acyl_CoA_acyltransferase"/>
</dbReference>
<keyword evidence="6 14" id="KW-0479">Metal-binding</keyword>
<evidence type="ECO:0000256" key="10">
    <source>
        <dbReference type="ARBA" id="ARBA00022878"/>
    </source>
</evidence>
<evidence type="ECO:0000256" key="8">
    <source>
        <dbReference type="ARBA" id="ARBA00022837"/>
    </source>
</evidence>
<dbReference type="RefSeq" id="XP_007917853.1">
    <property type="nucleotide sequence ID" value="XM_007919662.1"/>
</dbReference>
<feature type="binding site" evidence="14">
    <location>
        <position position="465"/>
    </location>
    <ligand>
        <name>Ca(2+)</name>
        <dbReference type="ChEBI" id="CHEBI:29108"/>
    </ligand>
</feature>
<reference evidence="17" key="1">
    <citation type="journal article" date="2013" name="Genome Announc.">
        <title>Draft genome sequence of the ascomycete Phaeoacremonium aleophilum strain UCR-PA7, a causal agent of the esca disease complex in grapevines.</title>
        <authorList>
            <person name="Blanco-Ulate B."/>
            <person name="Rolshausen P."/>
            <person name="Cantu D."/>
        </authorList>
    </citation>
    <scope>NUCLEOTIDE SEQUENCE [LARGE SCALE GENOMIC DNA]</scope>
    <source>
        <strain evidence="17">UCR-PA7</strain>
    </source>
</reference>
<dbReference type="AlphaFoldDB" id="R8BDK4"/>
<dbReference type="SUPFAM" id="SSF55729">
    <property type="entry name" value="Acyl-CoA N-acyltransferases (Nat)"/>
    <property type="match status" value="1"/>
</dbReference>
<dbReference type="InterPro" id="IPR000182">
    <property type="entry name" value="GNAT_dom"/>
</dbReference>
<keyword evidence="17" id="KW-1185">Reference proteome</keyword>
<proteinExistence type="inferred from homology"/>
<dbReference type="InterPro" id="IPR005959">
    <property type="entry name" value="Fumarylacetoacetase"/>
</dbReference>
<dbReference type="GeneID" id="19327855"/>
<keyword evidence="8 14" id="KW-0106">Calcium</keyword>
<dbReference type="CDD" id="cd04301">
    <property type="entry name" value="NAT_SF"/>
    <property type="match status" value="1"/>
</dbReference>
<dbReference type="Pfam" id="PF09298">
    <property type="entry name" value="FAA_hydrolase_N"/>
    <property type="match status" value="1"/>
</dbReference>
<dbReference type="GO" id="GO:0004334">
    <property type="term" value="F:fumarylacetoacetase activity"/>
    <property type="evidence" value="ECO:0007669"/>
    <property type="project" value="UniProtKB-EC"/>
</dbReference>
<feature type="binding site" evidence="14">
    <location>
        <position position="355"/>
    </location>
    <ligand>
        <name>Ca(2+)</name>
        <dbReference type="ChEBI" id="CHEBI:29108"/>
    </ligand>
</feature>
<dbReference type="GO" id="GO:0006572">
    <property type="term" value="P:L-tyrosine catabolic process"/>
    <property type="evidence" value="ECO:0007669"/>
    <property type="project" value="UniProtKB-KW"/>
</dbReference>
<dbReference type="EMBL" id="KB933267">
    <property type="protein sequence ID" value="EON97372.1"/>
    <property type="molecule type" value="Genomic_DNA"/>
</dbReference>
<dbReference type="eggNOG" id="KOG2843">
    <property type="taxonomic scope" value="Eukaryota"/>
</dbReference>
<feature type="binding site" evidence="14">
    <location>
        <position position="431"/>
    </location>
    <ligand>
        <name>Ca(2+)</name>
        <dbReference type="ChEBI" id="CHEBI:29108"/>
    </ligand>
</feature>